<organism evidence="2 3">
    <name type="scientific">Marinilactibacillus psychrotolerans</name>
    <dbReference type="NCBI Taxonomy" id="191770"/>
    <lineage>
        <taxon>Bacteria</taxon>
        <taxon>Bacillati</taxon>
        <taxon>Bacillota</taxon>
        <taxon>Bacilli</taxon>
        <taxon>Lactobacillales</taxon>
        <taxon>Carnobacteriaceae</taxon>
        <taxon>Marinilactibacillus</taxon>
    </lineage>
</organism>
<feature type="transmembrane region" description="Helical" evidence="1">
    <location>
        <begin position="21"/>
        <end position="39"/>
    </location>
</feature>
<feature type="transmembrane region" description="Helical" evidence="1">
    <location>
        <begin position="109"/>
        <end position="130"/>
    </location>
</feature>
<evidence type="ECO:0000313" key="3">
    <source>
        <dbReference type="Proteomes" id="UP000887127"/>
    </source>
</evidence>
<feature type="transmembrane region" description="Helical" evidence="1">
    <location>
        <begin position="84"/>
        <end position="103"/>
    </location>
</feature>
<dbReference type="EMBL" id="BKBI01000002">
    <property type="protein sequence ID" value="GEQ34848.1"/>
    <property type="molecule type" value="Genomic_DNA"/>
</dbReference>
<evidence type="ECO:0000313" key="2">
    <source>
        <dbReference type="EMBL" id="GEQ34848.1"/>
    </source>
</evidence>
<comment type="caution">
    <text evidence="2">The sequence shown here is derived from an EMBL/GenBank/DDBJ whole genome shotgun (WGS) entry which is preliminary data.</text>
</comment>
<gene>
    <name evidence="2" type="ORF">M132T_03560</name>
</gene>
<accession>A0AAV3WQQ2</accession>
<keyword evidence="1" id="KW-0472">Membrane</keyword>
<name>A0AAV3WQQ2_9LACT</name>
<proteinExistence type="predicted"/>
<keyword evidence="1" id="KW-0812">Transmembrane</keyword>
<dbReference type="GeneID" id="96910231"/>
<dbReference type="AlphaFoldDB" id="A0AAV3WQQ2"/>
<protein>
    <submittedName>
        <fullName evidence="2">Membrane protein</fullName>
    </submittedName>
</protein>
<dbReference type="Proteomes" id="UP000887127">
    <property type="component" value="Unassembled WGS sequence"/>
</dbReference>
<feature type="transmembrane region" description="Helical" evidence="1">
    <location>
        <begin position="51"/>
        <end position="72"/>
    </location>
</feature>
<sequence>MKKIKDERLIMRNLKNIRIAFIVENVAIIFTMIYQVLSGQAFYEVFSRDNLLFIVLMIGCFTLTFLSMNISIQMEGKEKRSKKAIYFFSSAVFGVVTLINYLLPGGTNLPVALLSGIIMGGITFGILKYINKYRV</sequence>
<reference evidence="2" key="1">
    <citation type="submission" date="2019-08" db="EMBL/GenBank/DDBJ databases">
        <title>Marinilactibacillus psychrotolerans M13-2T whole genome sequencing project.</title>
        <authorList>
            <person name="Ishikawa M."/>
            <person name="Suzuki T."/>
            <person name="Matsutani M."/>
        </authorList>
    </citation>
    <scope>NUCLEOTIDE SEQUENCE</scope>
    <source>
        <strain evidence="2">M13-2T</strain>
    </source>
</reference>
<dbReference type="RefSeq" id="WP_091759772.1">
    <property type="nucleotide sequence ID" value="NZ_BJVX01000001.1"/>
</dbReference>
<evidence type="ECO:0000256" key="1">
    <source>
        <dbReference type="SAM" id="Phobius"/>
    </source>
</evidence>
<keyword evidence="1" id="KW-1133">Transmembrane helix</keyword>